<evidence type="ECO:0000256" key="4">
    <source>
        <dbReference type="ARBA" id="ARBA00011903"/>
    </source>
</evidence>
<feature type="domain" description="AAA" evidence="19">
    <location>
        <begin position="585"/>
        <end position="724"/>
    </location>
</feature>
<keyword evidence="13 17" id="KW-0472">Membrane</keyword>
<dbReference type="FunFam" id="3.40.50.300:FF:000527">
    <property type="entry name" value="Tyrosine-protein kinase etk"/>
    <property type="match status" value="1"/>
</dbReference>
<feature type="domain" description="Polysaccharide chain length determinant N-terminal" evidence="18">
    <location>
        <begin position="12"/>
        <end position="109"/>
    </location>
</feature>
<dbReference type="InterPro" id="IPR025669">
    <property type="entry name" value="AAA_dom"/>
</dbReference>
<dbReference type="InterPro" id="IPR003856">
    <property type="entry name" value="LPS_length_determ_N"/>
</dbReference>
<organism evidence="20 21">
    <name type="scientific">Candidatus Caccoplasma intestinavium</name>
    <dbReference type="NCBI Taxonomy" id="2840716"/>
    <lineage>
        <taxon>Bacteria</taxon>
        <taxon>Pseudomonadati</taxon>
        <taxon>Bacteroidota</taxon>
        <taxon>Bacteroidia</taxon>
        <taxon>Bacteroidales</taxon>
        <taxon>Bacteroidaceae</taxon>
        <taxon>Bacteroidaceae incertae sedis</taxon>
        <taxon>Candidatus Caccoplasma</taxon>
    </lineage>
</organism>
<keyword evidence="14" id="KW-0829">Tyrosine-protein kinase</keyword>
<dbReference type="Pfam" id="PF02706">
    <property type="entry name" value="Wzz"/>
    <property type="match status" value="1"/>
</dbReference>
<protein>
    <recommendedName>
        <fullName evidence="4">non-specific protein-tyrosine kinase</fullName>
        <ecNumber evidence="4">2.7.10.2</ecNumber>
    </recommendedName>
</protein>
<keyword evidence="16" id="KW-0175">Coiled coil</keyword>
<dbReference type="CDD" id="cd05387">
    <property type="entry name" value="BY-kinase"/>
    <property type="match status" value="1"/>
</dbReference>
<evidence type="ECO:0000256" key="15">
    <source>
        <dbReference type="ARBA" id="ARBA00051245"/>
    </source>
</evidence>
<evidence type="ECO:0000313" key="20">
    <source>
        <dbReference type="EMBL" id="HIT40226.1"/>
    </source>
</evidence>
<evidence type="ECO:0000256" key="5">
    <source>
        <dbReference type="ARBA" id="ARBA00022475"/>
    </source>
</evidence>
<dbReference type="GO" id="GO:0005524">
    <property type="term" value="F:ATP binding"/>
    <property type="evidence" value="ECO:0007669"/>
    <property type="project" value="UniProtKB-KW"/>
</dbReference>
<dbReference type="InterPro" id="IPR005702">
    <property type="entry name" value="Wzc-like_C"/>
</dbReference>
<evidence type="ECO:0000256" key="14">
    <source>
        <dbReference type="ARBA" id="ARBA00023137"/>
    </source>
</evidence>
<comment type="similarity">
    <text evidence="3">Belongs to the etk/wzc family.</text>
</comment>
<evidence type="ECO:0000256" key="9">
    <source>
        <dbReference type="ARBA" id="ARBA00022741"/>
    </source>
</evidence>
<keyword evidence="7 20" id="KW-0808">Transferase</keyword>
<accession>A0A9D1KEH0</accession>
<dbReference type="GO" id="GO:0005886">
    <property type="term" value="C:plasma membrane"/>
    <property type="evidence" value="ECO:0007669"/>
    <property type="project" value="UniProtKB-SubCell"/>
</dbReference>
<keyword evidence="12 17" id="KW-1133">Transmembrane helix</keyword>
<dbReference type="AlphaFoldDB" id="A0A9D1KEH0"/>
<dbReference type="Proteomes" id="UP000886722">
    <property type="component" value="Unassembled WGS sequence"/>
</dbReference>
<keyword evidence="10" id="KW-0418">Kinase</keyword>
<keyword evidence="5" id="KW-1003">Cell membrane</keyword>
<reference evidence="20" key="2">
    <citation type="journal article" date="2021" name="PeerJ">
        <title>Extensive microbial diversity within the chicken gut microbiome revealed by metagenomics and culture.</title>
        <authorList>
            <person name="Gilroy R."/>
            <person name="Ravi A."/>
            <person name="Getino M."/>
            <person name="Pursley I."/>
            <person name="Horton D.L."/>
            <person name="Alikhan N.F."/>
            <person name="Baker D."/>
            <person name="Gharbi K."/>
            <person name="Hall N."/>
            <person name="Watson M."/>
            <person name="Adriaenssens E.M."/>
            <person name="Foster-Nyarko E."/>
            <person name="Jarju S."/>
            <person name="Secka A."/>
            <person name="Antonio M."/>
            <person name="Oren A."/>
            <person name="Chaudhuri R.R."/>
            <person name="La Ragione R."/>
            <person name="Hildebrand F."/>
            <person name="Pallen M.J."/>
        </authorList>
    </citation>
    <scope>NUCLEOTIDE SEQUENCE</scope>
    <source>
        <strain evidence="20">21143</strain>
    </source>
</reference>
<keyword evidence="8 17" id="KW-0812">Transmembrane</keyword>
<evidence type="ECO:0000256" key="7">
    <source>
        <dbReference type="ARBA" id="ARBA00022679"/>
    </source>
</evidence>
<evidence type="ECO:0000259" key="19">
    <source>
        <dbReference type="Pfam" id="PF13614"/>
    </source>
</evidence>
<dbReference type="PANTHER" id="PTHR32309">
    <property type="entry name" value="TYROSINE-PROTEIN KINASE"/>
    <property type="match status" value="1"/>
</dbReference>
<dbReference type="NCBIfam" id="TIGR01007">
    <property type="entry name" value="eps_fam"/>
    <property type="match status" value="1"/>
</dbReference>
<comment type="similarity">
    <text evidence="2">Belongs to the CpsD/CapB family.</text>
</comment>
<dbReference type="GO" id="GO:0004715">
    <property type="term" value="F:non-membrane spanning protein tyrosine kinase activity"/>
    <property type="evidence" value="ECO:0007669"/>
    <property type="project" value="UniProtKB-EC"/>
</dbReference>
<dbReference type="PANTHER" id="PTHR32309:SF13">
    <property type="entry name" value="FERRIC ENTEROBACTIN TRANSPORT PROTEIN FEPE"/>
    <property type="match status" value="1"/>
</dbReference>
<evidence type="ECO:0000256" key="1">
    <source>
        <dbReference type="ARBA" id="ARBA00004429"/>
    </source>
</evidence>
<reference evidence="20" key="1">
    <citation type="submission" date="2020-10" db="EMBL/GenBank/DDBJ databases">
        <authorList>
            <person name="Gilroy R."/>
        </authorList>
    </citation>
    <scope>NUCLEOTIDE SEQUENCE</scope>
    <source>
        <strain evidence="20">21143</strain>
    </source>
</reference>
<keyword evidence="6" id="KW-0997">Cell inner membrane</keyword>
<evidence type="ECO:0000256" key="12">
    <source>
        <dbReference type="ARBA" id="ARBA00022989"/>
    </source>
</evidence>
<evidence type="ECO:0000256" key="16">
    <source>
        <dbReference type="SAM" id="Coils"/>
    </source>
</evidence>
<feature type="transmembrane region" description="Helical" evidence="17">
    <location>
        <begin position="499"/>
        <end position="519"/>
    </location>
</feature>
<dbReference type="Gene3D" id="3.40.50.300">
    <property type="entry name" value="P-loop containing nucleotide triphosphate hydrolases"/>
    <property type="match status" value="1"/>
</dbReference>
<gene>
    <name evidence="20" type="ORF">IAD06_09365</name>
</gene>
<evidence type="ECO:0000256" key="6">
    <source>
        <dbReference type="ARBA" id="ARBA00022519"/>
    </source>
</evidence>
<evidence type="ECO:0000313" key="21">
    <source>
        <dbReference type="Proteomes" id="UP000886722"/>
    </source>
</evidence>
<feature type="coiled-coil region" evidence="16">
    <location>
        <begin position="283"/>
        <end position="310"/>
    </location>
</feature>
<feature type="transmembrane region" description="Helical" evidence="17">
    <location>
        <begin position="26"/>
        <end position="44"/>
    </location>
</feature>
<evidence type="ECO:0000256" key="11">
    <source>
        <dbReference type="ARBA" id="ARBA00022840"/>
    </source>
</evidence>
<evidence type="ECO:0000256" key="2">
    <source>
        <dbReference type="ARBA" id="ARBA00007316"/>
    </source>
</evidence>
<evidence type="ECO:0000259" key="18">
    <source>
        <dbReference type="Pfam" id="PF02706"/>
    </source>
</evidence>
<dbReference type="Pfam" id="PF13614">
    <property type="entry name" value="AAA_31"/>
    <property type="match status" value="1"/>
</dbReference>
<dbReference type="EMBL" id="DVKT01000069">
    <property type="protein sequence ID" value="HIT40226.1"/>
    <property type="molecule type" value="Genomic_DNA"/>
</dbReference>
<sequence>MENFNKNSALIDIDLSGLIKKYLKNWYLFAISIIACGVITFAYVKIKKDIYLIKADILISDENSGGGSMQSAMLKSFSFGNLVGGGGKVDDEINMVSAHSTLREVVKDLGLNKKYILRHSFFDKEDLYKNYPIEIYASPTVEDTLSTTLNFKVRIDEAGHIVVKVNKALEGHEKVEGSRFPLVVPTQYGDFILNSTPHYVAGEKLATNISICGYDKAAEDVNTHTFISIPDKKSNLIHLEIEESDIDRGKDLLNTIIQVYNQRGIDEKNKEAEIKAGFIDERIDLVMRDLAQTEKQIEEYKKKNNLTDIETEAKIILEQNTVLKEKQIEIEAQNQMVEIIENFLRQEKNRYSLIPFNPSLSDEASATAIQQYNTLVLKRMEIAFSAKGDNKSLAILDEQIDATRNNVLSTLKSIRESLTISQKTLLDQEDKFGERIKNMPTQEREFIDMQRQQLIKQELFLFLLQKREENALNQSMATPKSTIVNAAYNLSEPISTPKIITLFVGLLIGAILPIIYLYLKDLLRTKFSNRNELEALTSLPVLGEICTHKNKDHIVIREGENSSIAELFRLIRNNIQFVLNNKDEKVILVTSSISGEGKSFISSNLAISMALLGKRVLLIGMDIRNPQLGSYLNIRSPKGLTNYLADTSVSISDITLSSAIQKGMDIILAGPVPPNPSELLLSNRVDELFGQLREIYDYIIIDSAPVSMVADTFSLTRIADTTVYVCRANYTKKEYIRYVNRIAAEKRLGKVSIILNGTEAQQGYGYGKNAKK</sequence>
<evidence type="ECO:0000256" key="17">
    <source>
        <dbReference type="SAM" id="Phobius"/>
    </source>
</evidence>
<dbReference type="GO" id="GO:0042802">
    <property type="term" value="F:identical protein binding"/>
    <property type="evidence" value="ECO:0007669"/>
    <property type="project" value="UniProtKB-ARBA"/>
</dbReference>
<evidence type="ECO:0000256" key="13">
    <source>
        <dbReference type="ARBA" id="ARBA00023136"/>
    </source>
</evidence>
<comment type="caution">
    <text evidence="20">The sequence shown here is derived from an EMBL/GenBank/DDBJ whole genome shotgun (WGS) entry which is preliminary data.</text>
</comment>
<keyword evidence="9" id="KW-0547">Nucleotide-binding</keyword>
<evidence type="ECO:0000256" key="10">
    <source>
        <dbReference type="ARBA" id="ARBA00022777"/>
    </source>
</evidence>
<dbReference type="SUPFAM" id="SSF52540">
    <property type="entry name" value="P-loop containing nucleoside triphosphate hydrolases"/>
    <property type="match status" value="1"/>
</dbReference>
<dbReference type="InterPro" id="IPR050445">
    <property type="entry name" value="Bact_polysacc_biosynth/exp"/>
</dbReference>
<name>A0A9D1KEH0_9BACT</name>
<dbReference type="EC" id="2.7.10.2" evidence="4"/>
<evidence type="ECO:0000256" key="3">
    <source>
        <dbReference type="ARBA" id="ARBA00008883"/>
    </source>
</evidence>
<evidence type="ECO:0000256" key="8">
    <source>
        <dbReference type="ARBA" id="ARBA00022692"/>
    </source>
</evidence>
<proteinExistence type="inferred from homology"/>
<comment type="catalytic activity">
    <reaction evidence="15">
        <text>L-tyrosyl-[protein] + ATP = O-phospho-L-tyrosyl-[protein] + ADP + H(+)</text>
        <dbReference type="Rhea" id="RHEA:10596"/>
        <dbReference type="Rhea" id="RHEA-COMP:10136"/>
        <dbReference type="Rhea" id="RHEA-COMP:20101"/>
        <dbReference type="ChEBI" id="CHEBI:15378"/>
        <dbReference type="ChEBI" id="CHEBI:30616"/>
        <dbReference type="ChEBI" id="CHEBI:46858"/>
        <dbReference type="ChEBI" id="CHEBI:61978"/>
        <dbReference type="ChEBI" id="CHEBI:456216"/>
        <dbReference type="EC" id="2.7.10.2"/>
    </reaction>
</comment>
<dbReference type="InterPro" id="IPR027417">
    <property type="entry name" value="P-loop_NTPase"/>
</dbReference>
<comment type="subcellular location">
    <subcellularLocation>
        <location evidence="1">Cell inner membrane</location>
        <topology evidence="1">Multi-pass membrane protein</topology>
    </subcellularLocation>
</comment>
<keyword evidence="11" id="KW-0067">ATP-binding</keyword>